<dbReference type="EMBL" id="BJWL01000014">
    <property type="protein sequence ID" value="GFZ00527.1"/>
    <property type="molecule type" value="Genomic_DNA"/>
</dbReference>
<evidence type="ECO:0000256" key="1">
    <source>
        <dbReference type="SAM" id="MobiDB-lite"/>
    </source>
</evidence>
<dbReference type="OrthoDB" id="1808589at2759"/>
<evidence type="ECO:0000313" key="2">
    <source>
        <dbReference type="EMBL" id="GFZ00527.1"/>
    </source>
</evidence>
<organism evidence="2 3">
    <name type="scientific">Actinidia rufa</name>
    <dbReference type="NCBI Taxonomy" id="165716"/>
    <lineage>
        <taxon>Eukaryota</taxon>
        <taxon>Viridiplantae</taxon>
        <taxon>Streptophyta</taxon>
        <taxon>Embryophyta</taxon>
        <taxon>Tracheophyta</taxon>
        <taxon>Spermatophyta</taxon>
        <taxon>Magnoliopsida</taxon>
        <taxon>eudicotyledons</taxon>
        <taxon>Gunneridae</taxon>
        <taxon>Pentapetalae</taxon>
        <taxon>asterids</taxon>
        <taxon>Ericales</taxon>
        <taxon>Actinidiaceae</taxon>
        <taxon>Actinidia</taxon>
    </lineage>
</organism>
<evidence type="ECO:0000313" key="3">
    <source>
        <dbReference type="Proteomes" id="UP000585474"/>
    </source>
</evidence>
<gene>
    <name evidence="2" type="ORF">Acr_14g0001620</name>
</gene>
<dbReference type="Proteomes" id="UP000585474">
    <property type="component" value="Unassembled WGS sequence"/>
</dbReference>
<protein>
    <submittedName>
        <fullName evidence="2">Uncharacterized protein</fullName>
    </submittedName>
</protein>
<proteinExistence type="predicted"/>
<reference evidence="2 3" key="1">
    <citation type="submission" date="2019-07" db="EMBL/GenBank/DDBJ databases">
        <title>De Novo Assembly of kiwifruit Actinidia rufa.</title>
        <authorList>
            <person name="Sugita-Konishi S."/>
            <person name="Sato K."/>
            <person name="Mori E."/>
            <person name="Abe Y."/>
            <person name="Kisaki G."/>
            <person name="Hamano K."/>
            <person name="Suezawa K."/>
            <person name="Otani M."/>
            <person name="Fukuda T."/>
            <person name="Manabe T."/>
            <person name="Gomi K."/>
            <person name="Tabuchi M."/>
            <person name="Akimitsu K."/>
            <person name="Kataoka I."/>
        </authorList>
    </citation>
    <scope>NUCLEOTIDE SEQUENCE [LARGE SCALE GENOMIC DNA]</scope>
    <source>
        <strain evidence="3">cv. Fuchu</strain>
    </source>
</reference>
<dbReference type="PANTHER" id="PTHR35478:SF1">
    <property type="entry name" value="ZINC FINGER FYVE DOMAIN-CONTAINING PROTEIN 26"/>
    <property type="match status" value="1"/>
</dbReference>
<keyword evidence="3" id="KW-1185">Reference proteome</keyword>
<sequence length="557" mass="61364">MSWCSAKGVLNLSSQQLPENASRESIGRAYHATETFAQSRGADDSSPDAGSFSMGSHSTYGLSVVLQQVDIWLGCAELLQSLLGSGIATSLDDIADQESSGCLMIWNWLLIYGVLVWLEFLHKIVFSLTKGFVTGIMYSFGSDSPGILDLVADKERFRMRAMMEEMRLVRMTMFRRQPCSRYMVYYFMASSNKMQCDVKEEDQEEGLVFVKSQLRQIVKGSDLSNNSERGKDADDSSPDAALVWVIGRADPTSDKEVDEGGCLHSSFGTLVDTSVRLSYSPYLGLDELTQLSTWKMTKRDDYTHLSILWSTPMSCCLIIVNTWCITLQMQGLRLKLLPGQSMDIPLMAKVEDLQAPHDLPWAPLFIMDSRGSRHPALIFQHTNALKTLGENAGTRKMKCNLNTSEAYGSLTEHISERQRLKSGGNKWIKKSILDSSVEKILGLLSNPCESEEEGVHNVVDECLGITEPALVSLCSDELVSVQEALNLSSQQLPENASRETIGHAYHAIETFVQLSPTAEGSDLLSNSGRVRGADDSSPDAGSFSMGSQSTYGLSVVL</sequence>
<name>A0A7J0FQ73_9ERIC</name>
<comment type="caution">
    <text evidence="2">The sequence shown here is derived from an EMBL/GenBank/DDBJ whole genome shotgun (WGS) entry which is preliminary data.</text>
</comment>
<feature type="region of interest" description="Disordered" evidence="1">
    <location>
        <begin position="523"/>
        <end position="546"/>
    </location>
</feature>
<accession>A0A7J0FQ73</accession>
<dbReference type="AlphaFoldDB" id="A0A7J0FQ73"/>
<dbReference type="PANTHER" id="PTHR35478">
    <property type="entry name" value="ZINC FINGER FYVE DOMAIN PROTEIN"/>
    <property type="match status" value="1"/>
</dbReference>